<dbReference type="PANTHER" id="PTHR22941:SF301">
    <property type="entry name" value="SERPENTINE RECEPTOR, CLASS H"/>
    <property type="match status" value="1"/>
</dbReference>
<dbReference type="InParanoid" id="A8XN09"/>
<name>A8XN09_CAEBR</name>
<dbReference type="OMA" id="TMKHVKW"/>
<dbReference type="InterPro" id="IPR019422">
    <property type="entry name" value="7TM_GPCR_serpentine_rcpt_Srh"/>
</dbReference>
<dbReference type="eggNOG" id="ENOG502TFWQ">
    <property type="taxonomic scope" value="Eukaryota"/>
</dbReference>
<dbReference type="Pfam" id="PF10318">
    <property type="entry name" value="7TM_GPCR_Srh"/>
    <property type="match status" value="1"/>
</dbReference>
<feature type="transmembrane region" description="Helical" evidence="1">
    <location>
        <begin position="95"/>
        <end position="113"/>
    </location>
</feature>
<dbReference type="FunCoup" id="A8XN09">
    <property type="interactions" value="775"/>
</dbReference>
<accession>A8XN09</accession>
<feature type="transmembrane region" description="Helical" evidence="1">
    <location>
        <begin position="70"/>
        <end position="89"/>
    </location>
</feature>
<feature type="transmembrane region" description="Helical" evidence="1">
    <location>
        <begin position="198"/>
        <end position="217"/>
    </location>
</feature>
<dbReference type="PANTHER" id="PTHR22941">
    <property type="entry name" value="SERPENTINE RECEPTOR"/>
    <property type="match status" value="1"/>
</dbReference>
<dbReference type="EMBL" id="HE601094">
    <property type="protein sequence ID" value="CAP34035.2"/>
    <property type="molecule type" value="Genomic_DNA"/>
</dbReference>
<sequence>MIFSFLSDPEYFSLVLYIIGVFSFPIHLFGGYCILFKTPPTMKHVKWVMFNLHFWNCWLDLTLSTLSQPFIIPPVFGGFFLGMLCPLGINMKLQVYMMVTQIMMVAVATIAIFENRFFLLFAENTFWRHGRKLFYVINYSLALSYFLPTVLQIPDQELARKEIFKMYPSIIHFDRPSRPIYVVAYDMEIREWIGYRQLISLCTVIVQGATFLILLHFNIWKSTKNMTMSETTLRLQKVFLRAVYLQIAIPATVMIIPQIIMEILGYLYLMSPEMNSIAYMLMSVHGASATLIMLYFHAPYREFCQKVFCKKVRVLNGIESNQYVDTTASNVVLAG</sequence>
<keyword evidence="3" id="KW-1185">Reference proteome</keyword>
<reference evidence="2 3" key="1">
    <citation type="journal article" date="2003" name="PLoS Biol.">
        <title>The genome sequence of Caenorhabditis briggsae: a platform for comparative genomics.</title>
        <authorList>
            <person name="Stein L.D."/>
            <person name="Bao Z."/>
            <person name="Blasiar D."/>
            <person name="Blumenthal T."/>
            <person name="Brent M.R."/>
            <person name="Chen N."/>
            <person name="Chinwalla A."/>
            <person name="Clarke L."/>
            <person name="Clee C."/>
            <person name="Coghlan A."/>
            <person name="Coulson A."/>
            <person name="D'Eustachio P."/>
            <person name="Fitch D.H."/>
            <person name="Fulton L.A."/>
            <person name="Fulton R.E."/>
            <person name="Griffiths-Jones S."/>
            <person name="Harris T.W."/>
            <person name="Hillier L.W."/>
            <person name="Kamath R."/>
            <person name="Kuwabara P.E."/>
            <person name="Mardis E.R."/>
            <person name="Marra M.A."/>
            <person name="Miner T.L."/>
            <person name="Minx P."/>
            <person name="Mullikin J.C."/>
            <person name="Plumb R.W."/>
            <person name="Rogers J."/>
            <person name="Schein J.E."/>
            <person name="Sohrmann M."/>
            <person name="Spieth J."/>
            <person name="Stajich J.E."/>
            <person name="Wei C."/>
            <person name="Willey D."/>
            <person name="Wilson R.K."/>
            <person name="Durbin R."/>
            <person name="Waterston R.H."/>
        </authorList>
    </citation>
    <scope>NUCLEOTIDE SEQUENCE [LARGE SCALE GENOMIC DNA]</scope>
    <source>
        <strain evidence="2 3">AF16</strain>
    </source>
</reference>
<feature type="transmembrane region" description="Helical" evidence="1">
    <location>
        <begin position="12"/>
        <end position="36"/>
    </location>
</feature>
<protein>
    <submittedName>
        <fullName evidence="2">Protein CBG15897</fullName>
    </submittedName>
</protein>
<keyword evidence="1" id="KW-0812">Transmembrane</keyword>
<evidence type="ECO:0000313" key="4">
    <source>
        <dbReference type="WormBase" id="CBG15897"/>
    </source>
</evidence>
<dbReference type="Proteomes" id="UP000008549">
    <property type="component" value="Unassembled WGS sequence"/>
</dbReference>
<dbReference type="AlphaFoldDB" id="A8XN09"/>
<keyword evidence="1" id="KW-0472">Membrane</keyword>
<evidence type="ECO:0000313" key="3">
    <source>
        <dbReference type="Proteomes" id="UP000008549"/>
    </source>
</evidence>
<dbReference type="HOGENOM" id="CLU_042960_1_1_1"/>
<evidence type="ECO:0000256" key="1">
    <source>
        <dbReference type="SAM" id="Phobius"/>
    </source>
</evidence>
<dbReference type="WormBase" id="CBG15897">
    <property type="protein sequence ID" value="CBP36800"/>
    <property type="gene ID" value="WBGene00036005"/>
    <property type="gene designation" value="Cbr-srh-277"/>
</dbReference>
<keyword evidence="1" id="KW-1133">Transmembrane helix</keyword>
<evidence type="ECO:0000313" key="2">
    <source>
        <dbReference type="EMBL" id="CAP34035.2"/>
    </source>
</evidence>
<feature type="transmembrane region" description="Helical" evidence="1">
    <location>
        <begin position="133"/>
        <end position="151"/>
    </location>
</feature>
<feature type="transmembrane region" description="Helical" evidence="1">
    <location>
        <begin position="277"/>
        <end position="296"/>
    </location>
</feature>
<organism evidence="2 3">
    <name type="scientific">Caenorhabditis briggsae</name>
    <dbReference type="NCBI Taxonomy" id="6238"/>
    <lineage>
        <taxon>Eukaryota</taxon>
        <taxon>Metazoa</taxon>
        <taxon>Ecdysozoa</taxon>
        <taxon>Nematoda</taxon>
        <taxon>Chromadorea</taxon>
        <taxon>Rhabditida</taxon>
        <taxon>Rhabditina</taxon>
        <taxon>Rhabditomorpha</taxon>
        <taxon>Rhabditoidea</taxon>
        <taxon>Rhabditidae</taxon>
        <taxon>Peloderinae</taxon>
        <taxon>Caenorhabditis</taxon>
    </lineage>
</organism>
<reference evidence="2 3" key="2">
    <citation type="journal article" date="2011" name="PLoS Genet.">
        <title>Caenorhabditis briggsae recombinant inbred line genotypes reveal inter-strain incompatibility and the evolution of recombination.</title>
        <authorList>
            <person name="Ross J.A."/>
            <person name="Koboldt D.C."/>
            <person name="Staisch J.E."/>
            <person name="Chamberlin H.M."/>
            <person name="Gupta B.P."/>
            <person name="Miller R.D."/>
            <person name="Baird S.E."/>
            <person name="Haag E.S."/>
        </authorList>
    </citation>
    <scope>NUCLEOTIDE SEQUENCE [LARGE SCALE GENOMIC DNA]</scope>
    <source>
        <strain evidence="2 3">AF16</strain>
    </source>
</reference>
<gene>
    <name evidence="4" type="primary">srh-277</name>
    <name evidence="2 4" type="ORF">CBG15897</name>
    <name evidence="2" type="ORF">CBG_15897</name>
</gene>
<proteinExistence type="predicted"/>
<feature type="transmembrane region" description="Helical" evidence="1">
    <location>
        <begin position="238"/>
        <end position="257"/>
    </location>
</feature>
<dbReference type="InterPro" id="IPR053220">
    <property type="entry name" value="Nematode_rcpt-like_serp_H"/>
</dbReference>